<feature type="non-terminal residue" evidence="1">
    <location>
        <position position="44"/>
    </location>
</feature>
<name>A0A9N9EK05_FUNMO</name>
<keyword evidence="2" id="KW-1185">Reference proteome</keyword>
<reference evidence="1" key="1">
    <citation type="submission" date="2021-06" db="EMBL/GenBank/DDBJ databases">
        <authorList>
            <person name="Kallberg Y."/>
            <person name="Tangrot J."/>
            <person name="Rosling A."/>
        </authorList>
    </citation>
    <scope>NUCLEOTIDE SEQUENCE</scope>
    <source>
        <strain evidence="1">87-6 pot B 2015</strain>
    </source>
</reference>
<dbReference type="EMBL" id="CAJVPP010006623">
    <property type="protein sequence ID" value="CAG8680091.1"/>
    <property type="molecule type" value="Genomic_DNA"/>
</dbReference>
<organism evidence="1 2">
    <name type="scientific">Funneliformis mosseae</name>
    <name type="common">Endomycorrhizal fungus</name>
    <name type="synonym">Glomus mosseae</name>
    <dbReference type="NCBI Taxonomy" id="27381"/>
    <lineage>
        <taxon>Eukaryota</taxon>
        <taxon>Fungi</taxon>
        <taxon>Fungi incertae sedis</taxon>
        <taxon>Mucoromycota</taxon>
        <taxon>Glomeromycotina</taxon>
        <taxon>Glomeromycetes</taxon>
        <taxon>Glomerales</taxon>
        <taxon>Glomeraceae</taxon>
        <taxon>Funneliformis</taxon>
    </lineage>
</organism>
<feature type="non-terminal residue" evidence="1">
    <location>
        <position position="1"/>
    </location>
</feature>
<accession>A0A9N9EK05</accession>
<dbReference type="AlphaFoldDB" id="A0A9N9EK05"/>
<proteinExistence type="predicted"/>
<evidence type="ECO:0000313" key="1">
    <source>
        <dbReference type="EMBL" id="CAG8680091.1"/>
    </source>
</evidence>
<comment type="caution">
    <text evidence="1">The sequence shown here is derived from an EMBL/GenBank/DDBJ whole genome shotgun (WGS) entry which is preliminary data.</text>
</comment>
<dbReference type="Proteomes" id="UP000789375">
    <property type="component" value="Unassembled WGS sequence"/>
</dbReference>
<evidence type="ECO:0000313" key="2">
    <source>
        <dbReference type="Proteomes" id="UP000789375"/>
    </source>
</evidence>
<gene>
    <name evidence="1" type="ORF">FMOSSE_LOCUS12842</name>
</gene>
<protein>
    <submittedName>
        <fullName evidence="1">5375_t:CDS:1</fullName>
    </submittedName>
</protein>
<sequence>KFSNELWLRFSLTASFLSLVSRFSVERNLPLMLIPKNKEKCGPT</sequence>